<feature type="region of interest" description="Disordered" evidence="1">
    <location>
        <begin position="1"/>
        <end position="67"/>
    </location>
</feature>
<feature type="compositionally biased region" description="Basic residues" evidence="1">
    <location>
        <begin position="12"/>
        <end position="21"/>
    </location>
</feature>
<dbReference type="EMBL" id="JAPQKQ010000003">
    <property type="protein sequence ID" value="KAJ5202615.1"/>
    <property type="molecule type" value="Genomic_DNA"/>
</dbReference>
<feature type="compositionally biased region" description="Basic and acidic residues" evidence="1">
    <location>
        <begin position="40"/>
        <end position="52"/>
    </location>
</feature>
<organism evidence="2 3">
    <name type="scientific">Penicillium cf. viridicatum</name>
    <dbReference type="NCBI Taxonomy" id="2972119"/>
    <lineage>
        <taxon>Eukaryota</taxon>
        <taxon>Fungi</taxon>
        <taxon>Dikarya</taxon>
        <taxon>Ascomycota</taxon>
        <taxon>Pezizomycotina</taxon>
        <taxon>Eurotiomycetes</taxon>
        <taxon>Eurotiomycetidae</taxon>
        <taxon>Eurotiales</taxon>
        <taxon>Aspergillaceae</taxon>
        <taxon>Penicillium</taxon>
    </lineage>
</organism>
<gene>
    <name evidence="2" type="ORF">N7449_004694</name>
</gene>
<evidence type="ECO:0000313" key="2">
    <source>
        <dbReference type="EMBL" id="KAJ5202615.1"/>
    </source>
</evidence>
<reference evidence="2" key="2">
    <citation type="journal article" date="2023" name="IMA Fungus">
        <title>Comparative genomic study of the Penicillium genus elucidates a diverse pangenome and 15 lateral gene transfer events.</title>
        <authorList>
            <person name="Petersen C."/>
            <person name="Sorensen T."/>
            <person name="Nielsen M.R."/>
            <person name="Sondergaard T.E."/>
            <person name="Sorensen J.L."/>
            <person name="Fitzpatrick D.A."/>
            <person name="Frisvad J.C."/>
            <person name="Nielsen K.L."/>
        </authorList>
    </citation>
    <scope>NUCLEOTIDE SEQUENCE</scope>
    <source>
        <strain evidence="2">IBT 20477</strain>
    </source>
</reference>
<sequence length="67" mass="7643">MYGTIQMEQYASRKKRERVPKRPGSATHGTCMVSKFSPYADKRGGKIDKPDLNNDMIVHDQTQQEEG</sequence>
<name>A0A9W9MK04_9EURO</name>
<protein>
    <submittedName>
        <fullName evidence="2">Uncharacterized protein</fullName>
    </submittedName>
</protein>
<reference evidence="2" key="1">
    <citation type="submission" date="2022-11" db="EMBL/GenBank/DDBJ databases">
        <authorList>
            <person name="Petersen C."/>
        </authorList>
    </citation>
    <scope>NUCLEOTIDE SEQUENCE</scope>
    <source>
        <strain evidence="2">IBT 20477</strain>
    </source>
</reference>
<evidence type="ECO:0000313" key="3">
    <source>
        <dbReference type="Proteomes" id="UP001150942"/>
    </source>
</evidence>
<keyword evidence="3" id="KW-1185">Reference proteome</keyword>
<evidence type="ECO:0000256" key="1">
    <source>
        <dbReference type="SAM" id="MobiDB-lite"/>
    </source>
</evidence>
<accession>A0A9W9MK04</accession>
<dbReference type="Proteomes" id="UP001150942">
    <property type="component" value="Unassembled WGS sequence"/>
</dbReference>
<proteinExistence type="predicted"/>
<dbReference type="AlphaFoldDB" id="A0A9W9MK04"/>
<comment type="caution">
    <text evidence="2">The sequence shown here is derived from an EMBL/GenBank/DDBJ whole genome shotgun (WGS) entry which is preliminary data.</text>
</comment>